<comment type="caution">
    <text evidence="11">The sequence shown here is derived from an EMBL/GenBank/DDBJ whole genome shotgun (WGS) entry which is preliminary data.</text>
</comment>
<keyword evidence="4" id="KW-0479">Metal-binding</keyword>
<evidence type="ECO:0000256" key="9">
    <source>
        <dbReference type="ARBA" id="ARBA00049893"/>
    </source>
</evidence>
<dbReference type="PANTHER" id="PTHR30616">
    <property type="entry name" value="UNCHARACTERIZED PROTEIN YFIH"/>
    <property type="match status" value="1"/>
</dbReference>
<dbReference type="InterPro" id="IPR003730">
    <property type="entry name" value="Cu_polyphenol_OxRdtase"/>
</dbReference>
<organism evidence="11 12">
    <name type="scientific">OM182 bacterium</name>
    <dbReference type="NCBI Taxonomy" id="2510334"/>
    <lineage>
        <taxon>Bacteria</taxon>
        <taxon>Pseudomonadati</taxon>
        <taxon>Pseudomonadota</taxon>
        <taxon>Gammaproteobacteria</taxon>
        <taxon>OMG group</taxon>
        <taxon>OM182 clade</taxon>
    </lineage>
</organism>
<comment type="catalytic activity">
    <reaction evidence="8">
        <text>adenosine + phosphate = alpha-D-ribose 1-phosphate + adenine</text>
        <dbReference type="Rhea" id="RHEA:27642"/>
        <dbReference type="ChEBI" id="CHEBI:16335"/>
        <dbReference type="ChEBI" id="CHEBI:16708"/>
        <dbReference type="ChEBI" id="CHEBI:43474"/>
        <dbReference type="ChEBI" id="CHEBI:57720"/>
        <dbReference type="EC" id="2.4.2.1"/>
    </reaction>
    <physiologicalReaction direction="left-to-right" evidence="8">
        <dbReference type="Rhea" id="RHEA:27643"/>
    </physiologicalReaction>
</comment>
<accession>A0A520S1U0</accession>
<evidence type="ECO:0000313" key="12">
    <source>
        <dbReference type="Proteomes" id="UP000320404"/>
    </source>
</evidence>
<reference evidence="11 12" key="1">
    <citation type="submission" date="2019-02" db="EMBL/GenBank/DDBJ databases">
        <title>Prokaryotic population dynamics and viral predation in marine succession experiment using metagenomics: the confinement effect.</title>
        <authorList>
            <person name="Haro-Moreno J.M."/>
            <person name="Rodriguez-Valera F."/>
            <person name="Lopez-Perez M."/>
        </authorList>
    </citation>
    <scope>NUCLEOTIDE SEQUENCE [LARGE SCALE GENOMIC DNA]</scope>
    <source>
        <strain evidence="11">MED-G158</strain>
    </source>
</reference>
<comment type="catalytic activity">
    <reaction evidence="9">
        <text>S-methyl-5'-thioadenosine + phosphate = 5-(methylsulfanyl)-alpha-D-ribose 1-phosphate + adenine</text>
        <dbReference type="Rhea" id="RHEA:11852"/>
        <dbReference type="ChEBI" id="CHEBI:16708"/>
        <dbReference type="ChEBI" id="CHEBI:17509"/>
        <dbReference type="ChEBI" id="CHEBI:43474"/>
        <dbReference type="ChEBI" id="CHEBI:58533"/>
        <dbReference type="EC" id="2.4.2.28"/>
    </reaction>
    <physiologicalReaction direction="left-to-right" evidence="9">
        <dbReference type="Rhea" id="RHEA:11853"/>
    </physiologicalReaction>
</comment>
<dbReference type="GO" id="GO:0016787">
    <property type="term" value="F:hydrolase activity"/>
    <property type="evidence" value="ECO:0007669"/>
    <property type="project" value="UniProtKB-KW"/>
</dbReference>
<name>A0A520S1U0_9GAMM</name>
<dbReference type="AlphaFoldDB" id="A0A520S1U0"/>
<proteinExistence type="inferred from homology"/>
<keyword evidence="5" id="KW-0378">Hydrolase</keyword>
<dbReference type="PANTHER" id="PTHR30616:SF2">
    <property type="entry name" value="PURINE NUCLEOSIDE PHOSPHORYLASE LACC1"/>
    <property type="match status" value="1"/>
</dbReference>
<dbReference type="CDD" id="cd16833">
    <property type="entry name" value="YfiH"/>
    <property type="match status" value="1"/>
</dbReference>
<dbReference type="Proteomes" id="UP000320404">
    <property type="component" value="Unassembled WGS sequence"/>
</dbReference>
<dbReference type="GO" id="GO:0017061">
    <property type="term" value="F:S-methyl-5-thioadenosine phosphorylase activity"/>
    <property type="evidence" value="ECO:0007669"/>
    <property type="project" value="UniProtKB-EC"/>
</dbReference>
<dbReference type="GO" id="GO:0005507">
    <property type="term" value="F:copper ion binding"/>
    <property type="evidence" value="ECO:0007669"/>
    <property type="project" value="TreeGrafter"/>
</dbReference>
<evidence type="ECO:0000256" key="7">
    <source>
        <dbReference type="ARBA" id="ARBA00047989"/>
    </source>
</evidence>
<keyword evidence="6" id="KW-0862">Zinc</keyword>
<evidence type="ECO:0000256" key="8">
    <source>
        <dbReference type="ARBA" id="ARBA00048968"/>
    </source>
</evidence>
<evidence type="ECO:0000313" key="11">
    <source>
        <dbReference type="EMBL" id="RZO76432.1"/>
    </source>
</evidence>
<protein>
    <recommendedName>
        <fullName evidence="10">Purine nucleoside phosphorylase</fullName>
    </recommendedName>
</protein>
<comment type="similarity">
    <text evidence="2 10">Belongs to the purine nucleoside phosphorylase YfiH/LACC1 family.</text>
</comment>
<dbReference type="Gene3D" id="3.60.140.10">
    <property type="entry name" value="CNF1/YfiH-like putative cysteine hydrolases"/>
    <property type="match status" value="1"/>
</dbReference>
<evidence type="ECO:0000256" key="5">
    <source>
        <dbReference type="ARBA" id="ARBA00022801"/>
    </source>
</evidence>
<sequence>MNEIEIIRPSWPSPKSVEAISTTRTGGFSVAPFNSLNLADHVGDTTDVVNRNRELVAGLFAKGAKGQWLQQVHNNRVARVESSVEPLEADALVTSNRGIVLNILTADCLPLLLCSEDGNEIAAVHCGWRGLAAGIVANTLATMDGDPDQLLAWIGPAIGSCHFEVGAEVRAAFAKSLSGDSLEHCFRPAAEGKFMADLLKITTAQLHDLGVCQVSSDAYCTYCDADRFYSYRRDGQCGRMVTAICIT</sequence>
<evidence type="ECO:0000256" key="4">
    <source>
        <dbReference type="ARBA" id="ARBA00022723"/>
    </source>
</evidence>
<evidence type="ECO:0000256" key="10">
    <source>
        <dbReference type="RuleBase" id="RU361274"/>
    </source>
</evidence>
<dbReference type="InterPro" id="IPR011324">
    <property type="entry name" value="Cytotoxic_necrot_fac-like_cat"/>
</dbReference>
<evidence type="ECO:0000256" key="3">
    <source>
        <dbReference type="ARBA" id="ARBA00022679"/>
    </source>
</evidence>
<keyword evidence="3" id="KW-0808">Transferase</keyword>
<dbReference type="Pfam" id="PF02578">
    <property type="entry name" value="Cu-oxidase_4"/>
    <property type="match status" value="1"/>
</dbReference>
<evidence type="ECO:0000256" key="2">
    <source>
        <dbReference type="ARBA" id="ARBA00007353"/>
    </source>
</evidence>
<dbReference type="EMBL" id="SHAH01000031">
    <property type="protein sequence ID" value="RZO76432.1"/>
    <property type="molecule type" value="Genomic_DNA"/>
</dbReference>
<evidence type="ECO:0000256" key="6">
    <source>
        <dbReference type="ARBA" id="ARBA00022833"/>
    </source>
</evidence>
<dbReference type="SUPFAM" id="SSF64438">
    <property type="entry name" value="CNF1/YfiH-like putative cysteine hydrolases"/>
    <property type="match status" value="1"/>
</dbReference>
<evidence type="ECO:0000256" key="1">
    <source>
        <dbReference type="ARBA" id="ARBA00000553"/>
    </source>
</evidence>
<comment type="catalytic activity">
    <reaction evidence="7">
        <text>adenosine + H2O + H(+) = inosine + NH4(+)</text>
        <dbReference type="Rhea" id="RHEA:24408"/>
        <dbReference type="ChEBI" id="CHEBI:15377"/>
        <dbReference type="ChEBI" id="CHEBI:15378"/>
        <dbReference type="ChEBI" id="CHEBI:16335"/>
        <dbReference type="ChEBI" id="CHEBI:17596"/>
        <dbReference type="ChEBI" id="CHEBI:28938"/>
        <dbReference type="EC" id="3.5.4.4"/>
    </reaction>
    <physiologicalReaction direction="left-to-right" evidence="7">
        <dbReference type="Rhea" id="RHEA:24409"/>
    </physiologicalReaction>
</comment>
<comment type="catalytic activity">
    <reaction evidence="1">
        <text>inosine + phosphate = alpha-D-ribose 1-phosphate + hypoxanthine</text>
        <dbReference type="Rhea" id="RHEA:27646"/>
        <dbReference type="ChEBI" id="CHEBI:17368"/>
        <dbReference type="ChEBI" id="CHEBI:17596"/>
        <dbReference type="ChEBI" id="CHEBI:43474"/>
        <dbReference type="ChEBI" id="CHEBI:57720"/>
        <dbReference type="EC" id="2.4.2.1"/>
    </reaction>
    <physiologicalReaction direction="left-to-right" evidence="1">
        <dbReference type="Rhea" id="RHEA:27647"/>
    </physiologicalReaction>
</comment>
<gene>
    <name evidence="11" type="primary">pgeF</name>
    <name evidence="11" type="ORF">EVA69_02965</name>
</gene>
<dbReference type="InterPro" id="IPR038371">
    <property type="entry name" value="Cu_polyphenol_OxRdtase_sf"/>
</dbReference>
<dbReference type="NCBIfam" id="TIGR00726">
    <property type="entry name" value="peptidoglycan editing factor PgeF"/>
    <property type="match status" value="1"/>
</dbReference>